<sequence length="110" mass="12279">MLVQNTGNYVRHAAGVMILPGANDVKDSDWKVFSAHPLMEKLIEQGELVAHEKAKGTKDLKAEEAVTLVKDTFNPALLKEWQASEKRKGVLEAIAEQLESFNESKEEETE</sequence>
<dbReference type="Proteomes" id="UP000036202">
    <property type="component" value="Chromosome"/>
</dbReference>
<evidence type="ECO:0000313" key="2">
    <source>
        <dbReference type="Proteomes" id="UP000036202"/>
    </source>
</evidence>
<dbReference type="PATRIC" id="fig|135735.6.peg.2455"/>
<dbReference type="OrthoDB" id="2928951at2"/>
<reference evidence="1 2" key="1">
    <citation type="journal article" date="2015" name="PLoS ONE">
        <title>Genome Sequence of Bacillus endophyticus and Analysis of Its Companion Mechanism in the Ketogulonigenium vulgare-Bacillus Strain Consortium.</title>
        <authorList>
            <person name="Jia N."/>
            <person name="Du J."/>
            <person name="Ding M.Z."/>
            <person name="Gao F."/>
            <person name="Yuan Y.J."/>
        </authorList>
    </citation>
    <scope>NUCLEOTIDE SEQUENCE [LARGE SCALE GENOMIC DNA]</scope>
    <source>
        <strain evidence="1 2">Hbe603</strain>
    </source>
</reference>
<dbReference type="RefSeq" id="WP_046217264.1">
    <property type="nucleotide sequence ID" value="NZ_CP011974.1"/>
</dbReference>
<reference evidence="2" key="2">
    <citation type="submission" date="2015-06" db="EMBL/GenBank/DDBJ databases">
        <title>Genome Sequence of Bacillus endophyticus and Analysis of its Companion Mechanism in the Ketogulonigenium vulgare-Bacillus strain Consortium.</title>
        <authorList>
            <person name="Jia N."/>
            <person name="Du J."/>
            <person name="Ding M.-Z."/>
            <person name="Gao F."/>
            <person name="Yuan Y.-J."/>
        </authorList>
    </citation>
    <scope>NUCLEOTIDE SEQUENCE [LARGE SCALE GENOMIC DNA]</scope>
    <source>
        <strain evidence="2">Hbe603</strain>
    </source>
</reference>
<protein>
    <submittedName>
        <fullName evidence="1">Uncharacterized protein</fullName>
    </submittedName>
</protein>
<dbReference type="KEGG" id="beo:BEH_11720"/>
<gene>
    <name evidence="1" type="ORF">BEH_11720</name>
</gene>
<name>A0A0H4KF23_9BACI</name>
<organism evidence="1 2">
    <name type="scientific">Priestia filamentosa</name>
    <dbReference type="NCBI Taxonomy" id="1402861"/>
    <lineage>
        <taxon>Bacteria</taxon>
        <taxon>Bacillati</taxon>
        <taxon>Bacillota</taxon>
        <taxon>Bacilli</taxon>
        <taxon>Bacillales</taxon>
        <taxon>Bacillaceae</taxon>
        <taxon>Priestia</taxon>
    </lineage>
</organism>
<proteinExistence type="predicted"/>
<dbReference type="EMBL" id="CP011974">
    <property type="protein sequence ID" value="AKO92702.1"/>
    <property type="molecule type" value="Genomic_DNA"/>
</dbReference>
<accession>A0A0H4KF23</accession>
<keyword evidence="2" id="KW-1185">Reference proteome</keyword>
<evidence type="ECO:0000313" key="1">
    <source>
        <dbReference type="EMBL" id="AKO92702.1"/>
    </source>
</evidence>
<dbReference type="AlphaFoldDB" id="A0A0H4KF23"/>